<feature type="region of interest" description="Disordered" evidence="1">
    <location>
        <begin position="1"/>
        <end position="21"/>
    </location>
</feature>
<dbReference type="RefSeq" id="WP_380857791.1">
    <property type="nucleotide sequence ID" value="NZ_JBHSKM010000019.1"/>
</dbReference>
<comment type="caution">
    <text evidence="2">The sequence shown here is derived from an EMBL/GenBank/DDBJ whole genome shotgun (WGS) entry which is preliminary data.</text>
</comment>
<dbReference type="Proteomes" id="UP001596263">
    <property type="component" value="Unassembled WGS sequence"/>
</dbReference>
<name>A0ABW0CQB5_STRCD</name>
<sequence>MEQSTQPTAPTAPPKDTSQDAIRASYQRARTLADRLIGLGQVIPTAVEIYRYLGADDFSVRLHFGTGLDSGRGLLALAARIDAEPARDDQRGDVVWVETEGTVDGVQVIARALLNTADADLLLPRSDTPPAAEAAETAVEVTQPIPAVSTNPGGVPAITPVAPLSAVHTPASPAQGVSE</sequence>
<organism evidence="2 3">
    <name type="scientific">Streptomyces coerulescens</name>
    <dbReference type="NCBI Taxonomy" id="29304"/>
    <lineage>
        <taxon>Bacteria</taxon>
        <taxon>Bacillati</taxon>
        <taxon>Actinomycetota</taxon>
        <taxon>Actinomycetes</taxon>
        <taxon>Kitasatosporales</taxon>
        <taxon>Streptomycetaceae</taxon>
        <taxon>Streptomyces</taxon>
    </lineage>
</organism>
<protein>
    <submittedName>
        <fullName evidence="2">Uncharacterized protein</fullName>
    </submittedName>
</protein>
<evidence type="ECO:0000256" key="1">
    <source>
        <dbReference type="SAM" id="MobiDB-lite"/>
    </source>
</evidence>
<reference evidence="3" key="1">
    <citation type="journal article" date="2019" name="Int. J. Syst. Evol. Microbiol.">
        <title>The Global Catalogue of Microorganisms (GCM) 10K type strain sequencing project: providing services to taxonomists for standard genome sequencing and annotation.</title>
        <authorList>
            <consortium name="The Broad Institute Genomics Platform"/>
            <consortium name="The Broad Institute Genome Sequencing Center for Infectious Disease"/>
            <person name="Wu L."/>
            <person name="Ma J."/>
        </authorList>
    </citation>
    <scope>NUCLEOTIDE SEQUENCE [LARGE SCALE GENOMIC DNA]</scope>
    <source>
        <strain evidence="3">KCTC 42586</strain>
    </source>
</reference>
<dbReference type="EMBL" id="JBHSKM010000019">
    <property type="protein sequence ID" value="MFC5217272.1"/>
    <property type="molecule type" value="Genomic_DNA"/>
</dbReference>
<gene>
    <name evidence="2" type="ORF">ACFPQ9_25880</name>
</gene>
<accession>A0ABW0CQB5</accession>
<proteinExistence type="predicted"/>
<evidence type="ECO:0000313" key="2">
    <source>
        <dbReference type="EMBL" id="MFC5217272.1"/>
    </source>
</evidence>
<evidence type="ECO:0000313" key="3">
    <source>
        <dbReference type="Proteomes" id="UP001596263"/>
    </source>
</evidence>
<keyword evidence="3" id="KW-1185">Reference proteome</keyword>